<evidence type="ECO:0000313" key="3">
    <source>
        <dbReference type="EMBL" id="RNF22132.1"/>
    </source>
</evidence>
<feature type="domain" description="Fungal lipase-type" evidence="2">
    <location>
        <begin position="91"/>
        <end position="232"/>
    </location>
</feature>
<dbReference type="Pfam" id="PF01764">
    <property type="entry name" value="Lipase_3"/>
    <property type="match status" value="1"/>
</dbReference>
<evidence type="ECO:0000256" key="1">
    <source>
        <dbReference type="SAM" id="SignalP"/>
    </source>
</evidence>
<name>A0A3R7MXD4_9TRYP</name>
<dbReference type="OrthoDB" id="345705at2759"/>
<evidence type="ECO:0000259" key="2">
    <source>
        <dbReference type="Pfam" id="PF01764"/>
    </source>
</evidence>
<dbReference type="InterPro" id="IPR051218">
    <property type="entry name" value="Sec_MonoDiacylglyc_Lipase"/>
</dbReference>
<dbReference type="AlphaFoldDB" id="A0A3R7MXD4"/>
<gene>
    <name evidence="3" type="ORF">Tco025E_03400</name>
</gene>
<comment type="caution">
    <text evidence="3">The sequence shown here is derived from an EMBL/GenBank/DDBJ whole genome shotgun (WGS) entry which is preliminary data.</text>
</comment>
<dbReference type="EMBL" id="MKKU01000142">
    <property type="protein sequence ID" value="RNF22132.1"/>
    <property type="molecule type" value="Genomic_DNA"/>
</dbReference>
<dbReference type="PANTHER" id="PTHR45856:SF25">
    <property type="entry name" value="FUNGAL LIPASE-LIKE DOMAIN-CONTAINING PROTEIN"/>
    <property type="match status" value="1"/>
</dbReference>
<feature type="chain" id="PRO_5018684575" evidence="1">
    <location>
        <begin position="28"/>
        <end position="343"/>
    </location>
</feature>
<dbReference type="SUPFAM" id="SSF53474">
    <property type="entry name" value="alpha/beta-Hydrolases"/>
    <property type="match status" value="1"/>
</dbReference>
<dbReference type="InterPro" id="IPR002921">
    <property type="entry name" value="Fungal_lipase-type"/>
</dbReference>
<dbReference type="InterPro" id="IPR029058">
    <property type="entry name" value="AB_hydrolase_fold"/>
</dbReference>
<dbReference type="GeneID" id="40317011"/>
<evidence type="ECO:0000313" key="4">
    <source>
        <dbReference type="Proteomes" id="UP000284403"/>
    </source>
</evidence>
<organism evidence="3 4">
    <name type="scientific">Trypanosoma conorhini</name>
    <dbReference type="NCBI Taxonomy" id="83891"/>
    <lineage>
        <taxon>Eukaryota</taxon>
        <taxon>Discoba</taxon>
        <taxon>Euglenozoa</taxon>
        <taxon>Kinetoplastea</taxon>
        <taxon>Metakinetoplastina</taxon>
        <taxon>Trypanosomatida</taxon>
        <taxon>Trypanosomatidae</taxon>
        <taxon>Trypanosoma</taxon>
    </lineage>
</organism>
<feature type="signal peptide" evidence="1">
    <location>
        <begin position="1"/>
        <end position="27"/>
    </location>
</feature>
<dbReference type="Gene3D" id="3.40.50.1820">
    <property type="entry name" value="alpha/beta hydrolase"/>
    <property type="match status" value="1"/>
</dbReference>
<reference evidence="3 4" key="1">
    <citation type="journal article" date="2018" name="BMC Genomics">
        <title>Genomic comparison of Trypanosoma conorhini and Trypanosoma rangeli to Trypanosoma cruzi strains of high and low virulence.</title>
        <authorList>
            <person name="Bradwell K.R."/>
            <person name="Koparde V.N."/>
            <person name="Matveyev A.V."/>
            <person name="Serrano M.G."/>
            <person name="Alves J.M."/>
            <person name="Parikh H."/>
            <person name="Huang B."/>
            <person name="Lee V."/>
            <person name="Espinosa-Alvarez O."/>
            <person name="Ortiz P.A."/>
            <person name="Costa-Martins A.G."/>
            <person name="Teixeira M.M."/>
            <person name="Buck G.A."/>
        </authorList>
    </citation>
    <scope>NUCLEOTIDE SEQUENCE [LARGE SCALE GENOMIC DNA]</scope>
    <source>
        <strain evidence="3 4">025E</strain>
    </source>
</reference>
<sequence length="343" mass="36476">MGPRAVALVAGLLLLLLLLSAGRGVGAAYTKATAETALNFARASYCDAAAIGGWSCAPCAANPGLAKVRVFSNASQGTQAFMGVSASRIIASFRGSQNIPNWIDNLDFYRTSYAKPNCTDCKAHVGFCSAFESLQEAMWEYLQGLVGAHPTLPLLITGHSLGGAMARLAAADFASRPYASGAAPRIELYTFGEPRVGNAAFANWFLALFCGGGHETFRVTHKRDVVPHLPPAYSGFEHGPHEVWYDNDGSTSYANCSDVSGTACPAETTAEDAECSNSLLPISIADHLKYLGGCTSCTCVAGETMSDDLLRISPELEWAIAVDYVYQQERLMKRLSSLSPSFS</sequence>
<proteinExistence type="predicted"/>
<dbReference type="PANTHER" id="PTHR45856">
    <property type="entry name" value="ALPHA/BETA-HYDROLASES SUPERFAMILY PROTEIN"/>
    <property type="match status" value="1"/>
</dbReference>
<protein>
    <submittedName>
        <fullName evidence="3">Lipase</fullName>
    </submittedName>
</protein>
<dbReference type="Proteomes" id="UP000284403">
    <property type="component" value="Unassembled WGS sequence"/>
</dbReference>
<keyword evidence="4" id="KW-1185">Reference proteome</keyword>
<dbReference type="GO" id="GO:0006629">
    <property type="term" value="P:lipid metabolic process"/>
    <property type="evidence" value="ECO:0007669"/>
    <property type="project" value="InterPro"/>
</dbReference>
<keyword evidence="1" id="KW-0732">Signal</keyword>
<dbReference type="CDD" id="cd00519">
    <property type="entry name" value="Lipase_3"/>
    <property type="match status" value="1"/>
</dbReference>
<dbReference type="RefSeq" id="XP_029229756.1">
    <property type="nucleotide sequence ID" value="XM_029370318.1"/>
</dbReference>
<accession>A0A3R7MXD4</accession>